<dbReference type="PANTHER" id="PTHR43077">
    <property type="entry name" value="TRANSPORT PERMEASE YVFS-RELATED"/>
    <property type="match status" value="1"/>
</dbReference>
<dbReference type="Pfam" id="PF01061">
    <property type="entry name" value="ABC2_membrane"/>
    <property type="match status" value="1"/>
</dbReference>
<dbReference type="PRINTS" id="PR00164">
    <property type="entry name" value="ABC2TRNSPORT"/>
</dbReference>
<evidence type="ECO:0000313" key="9">
    <source>
        <dbReference type="Proteomes" id="UP000276741"/>
    </source>
</evidence>
<feature type="transmembrane region" description="Helical" evidence="5">
    <location>
        <begin position="20"/>
        <end position="38"/>
    </location>
</feature>
<feature type="transmembrane region" description="Helical" evidence="5">
    <location>
        <begin position="141"/>
        <end position="162"/>
    </location>
</feature>
<evidence type="ECO:0000256" key="4">
    <source>
        <dbReference type="ARBA" id="ARBA00023136"/>
    </source>
</evidence>
<reference evidence="8" key="1">
    <citation type="journal article" date="2014" name="Int. J. Syst. Evol. Microbiol.">
        <title>Complete genome sequence of Corynebacterium casei LMG S-19264T (=DSM 44701T), isolated from a smear-ripened cheese.</title>
        <authorList>
            <consortium name="US DOE Joint Genome Institute (JGI-PGF)"/>
            <person name="Walter F."/>
            <person name="Albersmeier A."/>
            <person name="Kalinowski J."/>
            <person name="Ruckert C."/>
        </authorList>
    </citation>
    <scope>NUCLEOTIDE SEQUENCE</scope>
    <source>
        <strain evidence="8">JCM 31740</strain>
    </source>
</reference>
<dbReference type="Proteomes" id="UP000616143">
    <property type="component" value="Unassembled WGS sequence"/>
</dbReference>
<evidence type="ECO:0000313" key="7">
    <source>
        <dbReference type="EMBL" id="BBD72321.1"/>
    </source>
</evidence>
<reference evidence="8" key="4">
    <citation type="submission" date="2020-09" db="EMBL/GenBank/DDBJ databases">
        <authorList>
            <person name="Sun Q."/>
            <person name="Ohkuma M."/>
        </authorList>
    </citation>
    <scope>NUCLEOTIDE SEQUENCE</scope>
    <source>
        <strain evidence="8">JCM 31740</strain>
    </source>
</reference>
<feature type="transmembrane region" description="Helical" evidence="5">
    <location>
        <begin position="174"/>
        <end position="196"/>
    </location>
</feature>
<evidence type="ECO:0000256" key="1">
    <source>
        <dbReference type="ARBA" id="ARBA00004141"/>
    </source>
</evidence>
<dbReference type="InterPro" id="IPR047817">
    <property type="entry name" value="ABC2_TM_bact-type"/>
</dbReference>
<proteinExistence type="predicted"/>
<keyword evidence="2 5" id="KW-0812">Transmembrane</keyword>
<dbReference type="InterPro" id="IPR000412">
    <property type="entry name" value="ABC_2_transport"/>
</dbReference>
<dbReference type="GO" id="GO:0043190">
    <property type="term" value="C:ATP-binding cassette (ABC) transporter complex"/>
    <property type="evidence" value="ECO:0007669"/>
    <property type="project" value="InterPro"/>
</dbReference>
<keyword evidence="9" id="KW-1185">Reference proteome</keyword>
<feature type="transmembrane region" description="Helical" evidence="5">
    <location>
        <begin position="226"/>
        <end position="248"/>
    </location>
</feature>
<organism evidence="7 9">
    <name type="scientific">Sulfodiicoccus acidiphilus</name>
    <dbReference type="NCBI Taxonomy" id="1670455"/>
    <lineage>
        <taxon>Archaea</taxon>
        <taxon>Thermoproteota</taxon>
        <taxon>Thermoprotei</taxon>
        <taxon>Sulfolobales</taxon>
        <taxon>Sulfolobaceae</taxon>
        <taxon>Sulfodiicoccus</taxon>
    </lineage>
</organism>
<dbReference type="KEGG" id="sacd:HS1genome_0710"/>
<accession>A0A348B2B9</accession>
<dbReference type="EMBL" id="BMQS01000004">
    <property type="protein sequence ID" value="GGT90290.1"/>
    <property type="molecule type" value="Genomic_DNA"/>
</dbReference>
<protein>
    <submittedName>
        <fullName evidence="7">ABC transporter</fullName>
    </submittedName>
</protein>
<name>A0A348B2B9_9CREN</name>
<dbReference type="AlphaFoldDB" id="A0A348B2B9"/>
<reference evidence="7" key="3">
    <citation type="journal article" date="2019" name="BMC Res. Notes">
        <title>Complete genome sequence of the Sulfodiicoccus acidiphilus strain HS-1T, the first crenarchaeon that lacks polB3, isolated from an acidic hot spring in Ohwaku-dani, Hakone, Japan.</title>
        <authorList>
            <person name="Sakai H.D."/>
            <person name="Kurosawa N."/>
        </authorList>
    </citation>
    <scope>NUCLEOTIDE SEQUENCE</scope>
    <source>
        <strain evidence="7">HS-1</strain>
    </source>
</reference>
<feature type="domain" description="ABC transmembrane type-2" evidence="6">
    <location>
        <begin position="21"/>
        <end position="251"/>
    </location>
</feature>
<sequence>MLQEFWVLYKRELKKTFRNIGVIIIMLVQPIMWIAFFGSSLTNVPKEFLTTFFHTNNYIAFLLPGELSVSMLFIGLFSSMSMIQDKRFGYLKKVMVTRAPKWSIFLAKVGGATTRGLIQVPVMLLAGIAFGVVLPADPVGFAEWIVGLILLGVGFSSLYLIVTMRSADWQLPNVIANLINLPLMFSSTALFPLSFYPTWMKYLSDVNPITYSAELGRDVILNGDPIAMYLFYLFVFAVAMLFIGFLVAKKYLTPE</sequence>
<comment type="subcellular location">
    <subcellularLocation>
        <location evidence="1">Membrane</location>
        <topology evidence="1">Multi-pass membrane protein</topology>
    </subcellularLocation>
</comment>
<dbReference type="OrthoDB" id="147058at2157"/>
<evidence type="ECO:0000259" key="6">
    <source>
        <dbReference type="PROSITE" id="PS51012"/>
    </source>
</evidence>
<feature type="transmembrane region" description="Helical" evidence="5">
    <location>
        <begin position="116"/>
        <end position="135"/>
    </location>
</feature>
<dbReference type="PANTHER" id="PTHR43077:SF10">
    <property type="entry name" value="TRANSPORT PERMEASE PROTEIN"/>
    <property type="match status" value="1"/>
</dbReference>
<dbReference type="RefSeq" id="WP_126449655.1">
    <property type="nucleotide sequence ID" value="NZ_AP018553.1"/>
</dbReference>
<keyword evidence="3 5" id="KW-1133">Transmembrane helix</keyword>
<feature type="transmembrane region" description="Helical" evidence="5">
    <location>
        <begin position="58"/>
        <end position="83"/>
    </location>
</feature>
<dbReference type="InterPro" id="IPR013525">
    <property type="entry name" value="ABC2_TM"/>
</dbReference>
<evidence type="ECO:0000256" key="3">
    <source>
        <dbReference type="ARBA" id="ARBA00022989"/>
    </source>
</evidence>
<evidence type="ECO:0000256" key="5">
    <source>
        <dbReference type="SAM" id="Phobius"/>
    </source>
</evidence>
<dbReference type="Proteomes" id="UP000276741">
    <property type="component" value="Chromosome"/>
</dbReference>
<keyword evidence="4 5" id="KW-0472">Membrane</keyword>
<dbReference type="InterPro" id="IPR051328">
    <property type="entry name" value="T7SS_ABC-Transporter"/>
</dbReference>
<dbReference type="GeneID" id="38666211"/>
<evidence type="ECO:0000256" key="2">
    <source>
        <dbReference type="ARBA" id="ARBA00022692"/>
    </source>
</evidence>
<dbReference type="PIRSF" id="PIRSF006648">
    <property type="entry name" value="DrrB"/>
    <property type="match status" value="1"/>
</dbReference>
<dbReference type="EMBL" id="AP018553">
    <property type="protein sequence ID" value="BBD72321.1"/>
    <property type="molecule type" value="Genomic_DNA"/>
</dbReference>
<reference evidence="9" key="2">
    <citation type="submission" date="2018-04" db="EMBL/GenBank/DDBJ databases">
        <title>Complete genome sequence of Sulfodiicoccus acidiphilus strain HS-1.</title>
        <authorList>
            <person name="Sakai H.D."/>
            <person name="Kurosawa N."/>
        </authorList>
    </citation>
    <scope>NUCLEOTIDE SEQUENCE [LARGE SCALE GENOMIC DNA]</scope>
    <source>
        <strain evidence="9">HS-1</strain>
    </source>
</reference>
<dbReference type="PROSITE" id="PS51012">
    <property type="entry name" value="ABC_TM2"/>
    <property type="match status" value="1"/>
</dbReference>
<dbReference type="GO" id="GO:0140359">
    <property type="term" value="F:ABC-type transporter activity"/>
    <property type="evidence" value="ECO:0007669"/>
    <property type="project" value="InterPro"/>
</dbReference>
<gene>
    <name evidence="8" type="ORF">GCM10007116_05110</name>
    <name evidence="7" type="ORF">HS1genome_0710</name>
</gene>
<evidence type="ECO:0000313" key="8">
    <source>
        <dbReference type="EMBL" id="GGT90290.1"/>
    </source>
</evidence>